<organism evidence="2 3">
    <name type="scientific">Flavobacterium beibuense F44-8</name>
    <dbReference type="NCBI Taxonomy" id="1406840"/>
    <lineage>
        <taxon>Bacteria</taxon>
        <taxon>Pseudomonadati</taxon>
        <taxon>Bacteroidota</taxon>
        <taxon>Flavobacteriia</taxon>
        <taxon>Flavobacteriales</taxon>
        <taxon>Flavobacteriaceae</taxon>
        <taxon>Flavobacterium</taxon>
    </lineage>
</organism>
<dbReference type="Proteomes" id="UP000030129">
    <property type="component" value="Unassembled WGS sequence"/>
</dbReference>
<keyword evidence="3" id="KW-1185">Reference proteome</keyword>
<dbReference type="Pfam" id="PF19868">
    <property type="entry name" value="DUF6341"/>
    <property type="match status" value="1"/>
</dbReference>
<dbReference type="STRING" id="1406840.Q763_04635"/>
<evidence type="ECO:0000313" key="2">
    <source>
        <dbReference type="EMBL" id="KGO83302.1"/>
    </source>
</evidence>
<evidence type="ECO:0000256" key="1">
    <source>
        <dbReference type="SAM" id="Phobius"/>
    </source>
</evidence>
<dbReference type="GO" id="GO:0016757">
    <property type="term" value="F:glycosyltransferase activity"/>
    <property type="evidence" value="ECO:0007669"/>
    <property type="project" value="UniProtKB-KW"/>
</dbReference>
<keyword evidence="1" id="KW-1133">Transmembrane helix</keyword>
<gene>
    <name evidence="2" type="ORF">Q763_04635</name>
</gene>
<dbReference type="EMBL" id="JRLV01000004">
    <property type="protein sequence ID" value="KGO83302.1"/>
    <property type="molecule type" value="Genomic_DNA"/>
</dbReference>
<proteinExistence type="predicted"/>
<feature type="transmembrane region" description="Helical" evidence="1">
    <location>
        <begin position="32"/>
        <end position="53"/>
    </location>
</feature>
<keyword evidence="1" id="KW-0472">Membrane</keyword>
<dbReference type="RefSeq" id="WP_035131664.1">
    <property type="nucleotide sequence ID" value="NZ_JRLV01000004.1"/>
</dbReference>
<keyword evidence="2" id="KW-0808">Transferase</keyword>
<keyword evidence="1" id="KW-0812">Transmembrane</keyword>
<name>A0A0A2LSJ8_9FLAO</name>
<protein>
    <submittedName>
        <fullName evidence="2">Uracil phosphoribosyltransferase</fullName>
    </submittedName>
</protein>
<dbReference type="InterPro" id="IPR045922">
    <property type="entry name" value="DUF6341"/>
</dbReference>
<accession>A0A0A2LSJ8</accession>
<dbReference type="AlphaFoldDB" id="A0A0A2LSJ8"/>
<sequence>MRAFFEGIDYLFVHILFAPLDFIRALELENWWVANIITWIFILICCGATWYWIQQLKIFKANHEDDQDTTAHSFLS</sequence>
<keyword evidence="2" id="KW-0328">Glycosyltransferase</keyword>
<evidence type="ECO:0000313" key="3">
    <source>
        <dbReference type="Proteomes" id="UP000030129"/>
    </source>
</evidence>
<dbReference type="eggNOG" id="ENOG50330VJ">
    <property type="taxonomic scope" value="Bacteria"/>
</dbReference>
<comment type="caution">
    <text evidence="2">The sequence shown here is derived from an EMBL/GenBank/DDBJ whole genome shotgun (WGS) entry which is preliminary data.</text>
</comment>
<reference evidence="2 3" key="1">
    <citation type="submission" date="2013-09" db="EMBL/GenBank/DDBJ databases">
        <authorList>
            <person name="Zeng Z."/>
            <person name="Chen C."/>
        </authorList>
    </citation>
    <scope>NUCLEOTIDE SEQUENCE [LARGE SCALE GENOMIC DNA]</scope>
    <source>
        <strain evidence="2 3">F44-8</strain>
    </source>
</reference>